<evidence type="ECO:0000313" key="3">
    <source>
        <dbReference type="Proteomes" id="UP000013827"/>
    </source>
</evidence>
<protein>
    <submittedName>
        <fullName evidence="2">Uncharacterized protein</fullName>
    </submittedName>
</protein>
<organism evidence="2 3">
    <name type="scientific">Emiliania huxleyi (strain CCMP1516)</name>
    <dbReference type="NCBI Taxonomy" id="280463"/>
    <lineage>
        <taxon>Eukaryota</taxon>
        <taxon>Haptista</taxon>
        <taxon>Haptophyta</taxon>
        <taxon>Prymnesiophyceae</taxon>
        <taxon>Isochrysidales</taxon>
        <taxon>Noelaerhabdaceae</taxon>
        <taxon>Emiliania</taxon>
    </lineage>
</organism>
<feature type="region of interest" description="Disordered" evidence="1">
    <location>
        <begin position="105"/>
        <end position="138"/>
    </location>
</feature>
<feature type="region of interest" description="Disordered" evidence="1">
    <location>
        <begin position="63"/>
        <end position="83"/>
    </location>
</feature>
<reference evidence="2" key="2">
    <citation type="submission" date="2024-10" db="UniProtKB">
        <authorList>
            <consortium name="EnsemblProtists"/>
        </authorList>
    </citation>
    <scope>IDENTIFICATION</scope>
</reference>
<feature type="compositionally biased region" description="Basic residues" evidence="1">
    <location>
        <begin position="1"/>
        <end position="17"/>
    </location>
</feature>
<dbReference type="HOGENOM" id="CLU_1286256_0_0_1"/>
<dbReference type="RefSeq" id="XP_005776586.1">
    <property type="nucleotide sequence ID" value="XM_005776529.1"/>
</dbReference>
<name>A0A0D3JKX2_EMIH1</name>
<dbReference type="AlphaFoldDB" id="A0A0D3JKX2"/>
<dbReference type="PaxDb" id="2903-EOD24157"/>
<dbReference type="KEGG" id="ehx:EMIHUDRAFT_457829"/>
<feature type="region of interest" description="Disordered" evidence="1">
    <location>
        <begin position="1"/>
        <end position="30"/>
    </location>
</feature>
<dbReference type="GeneID" id="17269713"/>
<accession>A0A0D3JKX2</accession>
<proteinExistence type="predicted"/>
<evidence type="ECO:0000256" key="1">
    <source>
        <dbReference type="SAM" id="MobiDB-lite"/>
    </source>
</evidence>
<keyword evidence="3" id="KW-1185">Reference proteome</keyword>
<dbReference type="EnsemblProtists" id="EOD24157">
    <property type="protein sequence ID" value="EOD24157"/>
    <property type="gene ID" value="EMIHUDRAFT_457829"/>
</dbReference>
<reference evidence="3" key="1">
    <citation type="journal article" date="2013" name="Nature">
        <title>Pan genome of the phytoplankton Emiliania underpins its global distribution.</title>
        <authorList>
            <person name="Read B.A."/>
            <person name="Kegel J."/>
            <person name="Klute M.J."/>
            <person name="Kuo A."/>
            <person name="Lefebvre S.C."/>
            <person name="Maumus F."/>
            <person name="Mayer C."/>
            <person name="Miller J."/>
            <person name="Monier A."/>
            <person name="Salamov A."/>
            <person name="Young J."/>
            <person name="Aguilar M."/>
            <person name="Claverie J.M."/>
            <person name="Frickenhaus S."/>
            <person name="Gonzalez K."/>
            <person name="Herman E.K."/>
            <person name="Lin Y.C."/>
            <person name="Napier J."/>
            <person name="Ogata H."/>
            <person name="Sarno A.F."/>
            <person name="Shmutz J."/>
            <person name="Schroeder D."/>
            <person name="de Vargas C."/>
            <person name="Verret F."/>
            <person name="von Dassow P."/>
            <person name="Valentin K."/>
            <person name="Van de Peer Y."/>
            <person name="Wheeler G."/>
            <person name="Dacks J.B."/>
            <person name="Delwiche C.F."/>
            <person name="Dyhrman S.T."/>
            <person name="Glockner G."/>
            <person name="John U."/>
            <person name="Richards T."/>
            <person name="Worden A.Z."/>
            <person name="Zhang X."/>
            <person name="Grigoriev I.V."/>
            <person name="Allen A.E."/>
            <person name="Bidle K."/>
            <person name="Borodovsky M."/>
            <person name="Bowler C."/>
            <person name="Brownlee C."/>
            <person name="Cock J.M."/>
            <person name="Elias M."/>
            <person name="Gladyshev V.N."/>
            <person name="Groth M."/>
            <person name="Guda C."/>
            <person name="Hadaegh A."/>
            <person name="Iglesias-Rodriguez M.D."/>
            <person name="Jenkins J."/>
            <person name="Jones B.M."/>
            <person name="Lawson T."/>
            <person name="Leese F."/>
            <person name="Lindquist E."/>
            <person name="Lobanov A."/>
            <person name="Lomsadze A."/>
            <person name="Malik S.B."/>
            <person name="Marsh M.E."/>
            <person name="Mackinder L."/>
            <person name="Mock T."/>
            <person name="Mueller-Roeber B."/>
            <person name="Pagarete A."/>
            <person name="Parker M."/>
            <person name="Probert I."/>
            <person name="Quesneville H."/>
            <person name="Raines C."/>
            <person name="Rensing S.A."/>
            <person name="Riano-Pachon D.M."/>
            <person name="Richier S."/>
            <person name="Rokitta S."/>
            <person name="Shiraiwa Y."/>
            <person name="Soanes D.M."/>
            <person name="van der Giezen M."/>
            <person name="Wahlund T.M."/>
            <person name="Williams B."/>
            <person name="Wilson W."/>
            <person name="Wolfe G."/>
            <person name="Wurch L.L."/>
        </authorList>
    </citation>
    <scope>NUCLEOTIDE SEQUENCE</scope>
</reference>
<sequence length="215" mass="23938">MRRRSGGCGSTRRRRSPRTSMRSATAQPRWWRAATCRPRSASRSCCRSTASMAVPRCSWSGRGRLRRLRTPPPPPASSTRSRRGCAPLLDTLACSSCTRRRCTPRLRRGSAAAPGASRREARPRRRRARGSAAGRWARRSLRRCTGGGRPLWRRAMRASGASRVELLGRAAGEEERRAPLAPKVASQHLSFDFVKTCSARIRRQVRSRTVANSSS</sequence>
<dbReference type="Proteomes" id="UP000013827">
    <property type="component" value="Unassembled WGS sequence"/>
</dbReference>
<evidence type="ECO:0000313" key="2">
    <source>
        <dbReference type="EnsemblProtists" id="EOD24157"/>
    </source>
</evidence>